<dbReference type="InterPro" id="IPR003012">
    <property type="entry name" value="Tet_transcr_reg_TetR"/>
</dbReference>
<dbReference type="GO" id="GO:0046677">
    <property type="term" value="P:response to antibiotic"/>
    <property type="evidence" value="ECO:0007669"/>
    <property type="project" value="InterPro"/>
</dbReference>
<dbReference type="SUPFAM" id="SSF46689">
    <property type="entry name" value="Homeodomain-like"/>
    <property type="match status" value="1"/>
</dbReference>
<dbReference type="PANTHER" id="PTHR30055">
    <property type="entry name" value="HTH-TYPE TRANSCRIPTIONAL REGULATOR RUTR"/>
    <property type="match status" value="1"/>
</dbReference>
<evidence type="ECO:0000259" key="6">
    <source>
        <dbReference type="PROSITE" id="PS50977"/>
    </source>
</evidence>
<keyword evidence="1" id="KW-0678">Repressor</keyword>
<protein>
    <submittedName>
        <fullName evidence="7">TetR/AcrR family transcriptional regulator C-terminal domain-containing protein</fullName>
    </submittedName>
</protein>
<evidence type="ECO:0000256" key="3">
    <source>
        <dbReference type="ARBA" id="ARBA00023125"/>
    </source>
</evidence>
<feature type="DNA-binding region" description="H-T-H motif" evidence="5">
    <location>
        <begin position="29"/>
        <end position="48"/>
    </location>
</feature>
<organism evidence="7 8">
    <name type="scientific">Actinomadura barringtoniae</name>
    <dbReference type="NCBI Taxonomy" id="1427535"/>
    <lineage>
        <taxon>Bacteria</taxon>
        <taxon>Bacillati</taxon>
        <taxon>Actinomycetota</taxon>
        <taxon>Actinomycetes</taxon>
        <taxon>Streptosporangiales</taxon>
        <taxon>Thermomonosporaceae</taxon>
        <taxon>Actinomadura</taxon>
    </lineage>
</organism>
<evidence type="ECO:0000256" key="1">
    <source>
        <dbReference type="ARBA" id="ARBA00022491"/>
    </source>
</evidence>
<keyword evidence="2" id="KW-0805">Transcription regulation</keyword>
<dbReference type="EMBL" id="JAGEOJ010000008">
    <property type="protein sequence ID" value="MBO2449414.1"/>
    <property type="molecule type" value="Genomic_DNA"/>
</dbReference>
<evidence type="ECO:0000256" key="5">
    <source>
        <dbReference type="PROSITE-ProRule" id="PRU00335"/>
    </source>
</evidence>
<keyword evidence="8" id="KW-1185">Reference proteome</keyword>
<dbReference type="RefSeq" id="WP_208257308.1">
    <property type="nucleotide sequence ID" value="NZ_JAGEOJ010000008.1"/>
</dbReference>
<sequence>MPRRRSISHDQLAAAALTVIDRDGLAGTSMRAVAKELGMSTMALYRYVEDRRELEGLVVELVLSAVDPERPPPGPSWRERLETMVLRMRDALAAHPEVVPLTAVHRHGSLSLLRWSETVVGLLTEGGIEGERRVIALRGMLSYVIGALQLEHLGPLSGEGTNVIASLPRDEFPGMAETAASARGVDPETEFRGGLALLLDGIESQSTG</sequence>
<dbReference type="InterPro" id="IPR050109">
    <property type="entry name" value="HTH-type_TetR-like_transc_reg"/>
</dbReference>
<dbReference type="InterPro" id="IPR001647">
    <property type="entry name" value="HTH_TetR"/>
</dbReference>
<keyword evidence="3 5" id="KW-0238">DNA-binding</keyword>
<dbReference type="GO" id="GO:0000976">
    <property type="term" value="F:transcription cis-regulatory region binding"/>
    <property type="evidence" value="ECO:0007669"/>
    <property type="project" value="TreeGrafter"/>
</dbReference>
<dbReference type="InterPro" id="IPR004111">
    <property type="entry name" value="Repressor_TetR_C"/>
</dbReference>
<dbReference type="Pfam" id="PF00440">
    <property type="entry name" value="TetR_N"/>
    <property type="match status" value="1"/>
</dbReference>
<keyword evidence="4" id="KW-0804">Transcription</keyword>
<reference evidence="7" key="1">
    <citation type="submission" date="2021-03" db="EMBL/GenBank/DDBJ databases">
        <authorList>
            <person name="Kanchanasin P."/>
            <person name="Saeng-In P."/>
            <person name="Phongsopitanun W."/>
            <person name="Yuki M."/>
            <person name="Kudo T."/>
            <person name="Ohkuma M."/>
            <person name="Tanasupawat S."/>
        </authorList>
    </citation>
    <scope>NUCLEOTIDE SEQUENCE</scope>
    <source>
        <strain evidence="7">GKU 128</strain>
    </source>
</reference>
<proteinExistence type="predicted"/>
<dbReference type="PROSITE" id="PS50977">
    <property type="entry name" value="HTH_TETR_2"/>
    <property type="match status" value="1"/>
</dbReference>
<accession>A0A939PGN7</accession>
<feature type="domain" description="HTH tetR-type" evidence="6">
    <location>
        <begin position="6"/>
        <end position="66"/>
    </location>
</feature>
<evidence type="ECO:0000256" key="4">
    <source>
        <dbReference type="ARBA" id="ARBA00023163"/>
    </source>
</evidence>
<dbReference type="PANTHER" id="PTHR30055:SF151">
    <property type="entry name" value="TRANSCRIPTIONAL REGULATORY PROTEIN"/>
    <property type="match status" value="1"/>
</dbReference>
<dbReference type="Proteomes" id="UP000669179">
    <property type="component" value="Unassembled WGS sequence"/>
</dbReference>
<dbReference type="AlphaFoldDB" id="A0A939PGN7"/>
<dbReference type="Gene3D" id="1.10.357.10">
    <property type="entry name" value="Tetracycline Repressor, domain 2"/>
    <property type="match status" value="1"/>
</dbReference>
<gene>
    <name evidence="7" type="ORF">J4573_20095</name>
</gene>
<evidence type="ECO:0000313" key="8">
    <source>
        <dbReference type="Proteomes" id="UP000669179"/>
    </source>
</evidence>
<dbReference type="GO" id="GO:0045892">
    <property type="term" value="P:negative regulation of DNA-templated transcription"/>
    <property type="evidence" value="ECO:0007669"/>
    <property type="project" value="InterPro"/>
</dbReference>
<comment type="caution">
    <text evidence="7">The sequence shown here is derived from an EMBL/GenBank/DDBJ whole genome shotgun (WGS) entry which is preliminary data.</text>
</comment>
<dbReference type="PRINTS" id="PR00400">
    <property type="entry name" value="TETREPRESSOR"/>
</dbReference>
<name>A0A939PGN7_9ACTN</name>
<dbReference type="SUPFAM" id="SSF48498">
    <property type="entry name" value="Tetracyclin repressor-like, C-terminal domain"/>
    <property type="match status" value="1"/>
</dbReference>
<evidence type="ECO:0000256" key="2">
    <source>
        <dbReference type="ARBA" id="ARBA00023015"/>
    </source>
</evidence>
<dbReference type="Pfam" id="PF02909">
    <property type="entry name" value="TetR_C_1"/>
    <property type="match status" value="1"/>
</dbReference>
<dbReference type="InterPro" id="IPR036271">
    <property type="entry name" value="Tet_transcr_reg_TetR-rel_C_sf"/>
</dbReference>
<evidence type="ECO:0000313" key="7">
    <source>
        <dbReference type="EMBL" id="MBO2449414.1"/>
    </source>
</evidence>
<dbReference type="InterPro" id="IPR009057">
    <property type="entry name" value="Homeodomain-like_sf"/>
</dbReference>
<dbReference type="GO" id="GO:0003700">
    <property type="term" value="F:DNA-binding transcription factor activity"/>
    <property type="evidence" value="ECO:0007669"/>
    <property type="project" value="TreeGrafter"/>
</dbReference>